<dbReference type="FunFam" id="3.90.226.10:FF:000048">
    <property type="entry name" value="3,2-trans-enoyl-CoA isomerase"/>
    <property type="match status" value="1"/>
</dbReference>
<reference evidence="6 7" key="1">
    <citation type="submission" date="2020-07" db="EMBL/GenBank/DDBJ databases">
        <title>The yeast mating-type switching endonuclease HO is a domesticated member of an unorthodox homing genetic element family.</title>
        <authorList>
            <person name="Coughlan A.Y."/>
            <person name="Lombardi L."/>
            <person name="Braun-Galleani S."/>
            <person name="Martos A.R."/>
            <person name="Galeote V."/>
            <person name="Bigey F."/>
            <person name="Dequin S."/>
            <person name="Byrne K.P."/>
            <person name="Wolfe K.H."/>
        </authorList>
    </citation>
    <scope>NUCLEOTIDE SEQUENCE [LARGE SCALE GENOMIC DNA]</scope>
    <source>
        <strain evidence="6 7">NRRL Y-6702</strain>
    </source>
</reference>
<evidence type="ECO:0000313" key="7">
    <source>
        <dbReference type="Proteomes" id="UP000509704"/>
    </source>
</evidence>
<dbReference type="GO" id="GO:0004165">
    <property type="term" value="F:delta(3)-delta(2)-enoyl-CoA isomerase activity"/>
    <property type="evidence" value="ECO:0007669"/>
    <property type="project" value="UniProtKB-ARBA"/>
</dbReference>
<comment type="pathway">
    <text evidence="2">Lipid metabolism; fatty acid beta-oxidation.</text>
</comment>
<keyword evidence="7" id="KW-1185">Reference proteome</keyword>
<gene>
    <name evidence="6" type="ORF">HG535_0G02380</name>
</gene>
<name>A0A7H9B7Y3_ZYGMR</name>
<dbReference type="GeneID" id="59238137"/>
<evidence type="ECO:0000256" key="4">
    <source>
        <dbReference type="ARBA" id="ARBA00023140"/>
    </source>
</evidence>
<organism evidence="6 7">
    <name type="scientific">Zygotorulaspora mrakii</name>
    <name type="common">Zygosaccharomyces mrakii</name>
    <dbReference type="NCBI Taxonomy" id="42260"/>
    <lineage>
        <taxon>Eukaryota</taxon>
        <taxon>Fungi</taxon>
        <taxon>Dikarya</taxon>
        <taxon>Ascomycota</taxon>
        <taxon>Saccharomycotina</taxon>
        <taxon>Saccharomycetes</taxon>
        <taxon>Saccharomycetales</taxon>
        <taxon>Saccharomycetaceae</taxon>
        <taxon>Zygotorulaspora</taxon>
    </lineage>
</organism>
<dbReference type="SUPFAM" id="SSF52096">
    <property type="entry name" value="ClpP/crotonase"/>
    <property type="match status" value="1"/>
</dbReference>
<dbReference type="CDD" id="cd06558">
    <property type="entry name" value="crotonase-like"/>
    <property type="match status" value="1"/>
</dbReference>
<comment type="subcellular location">
    <subcellularLocation>
        <location evidence="1">Peroxisome</location>
    </subcellularLocation>
</comment>
<protein>
    <submittedName>
        <fullName evidence="6">Uncharacterized protein</fullName>
    </submittedName>
</protein>
<dbReference type="PANTHER" id="PTHR43684">
    <property type="match status" value="1"/>
</dbReference>
<dbReference type="AlphaFoldDB" id="A0A7H9B7Y3"/>
<dbReference type="Pfam" id="PF00378">
    <property type="entry name" value="ECH_1"/>
    <property type="match status" value="1"/>
</dbReference>
<dbReference type="InterPro" id="IPR051053">
    <property type="entry name" value="ECH/Chromodomain_protein"/>
</dbReference>
<dbReference type="RefSeq" id="XP_037146079.1">
    <property type="nucleotide sequence ID" value="XM_037290184.1"/>
</dbReference>
<comment type="similarity">
    <text evidence="3">Belongs to the enoyl-CoA hydratase/isomerase family.</text>
</comment>
<proteinExistence type="inferred from homology"/>
<dbReference type="InterPro" id="IPR029045">
    <property type="entry name" value="ClpP/crotonase-like_dom_sf"/>
</dbReference>
<sequence>MDNYSGKIEYRIEAPFFIIKLSDPGRLNSLAGNDYLYLAQLLEKADEDDCVYFTVLQSSGRFFSSGADYLSIGKAQETNKSEPELNKWLSNFVSRNVYVTDMFTRHRKILICCLNGPAIGLSAALCALCDIVYSMNENVYLLFPFASLGLVTEGATSVTLPLKLGNNATYQALMFNEPIKYDKLKGSVITKNYGLNDTEKFNTAVMDELRQKTNHLYLPSILGIKKLLMINIRDQLERANAVEVNDALKCWVKGEPQKRFKELSLKQRKHKL</sequence>
<dbReference type="Gene3D" id="3.90.226.10">
    <property type="entry name" value="2-enoyl-CoA Hydratase, Chain A, domain 1"/>
    <property type="match status" value="1"/>
</dbReference>
<dbReference type="EMBL" id="CP058610">
    <property type="protein sequence ID" value="QLG74354.1"/>
    <property type="molecule type" value="Genomic_DNA"/>
</dbReference>
<evidence type="ECO:0000256" key="2">
    <source>
        <dbReference type="ARBA" id="ARBA00005005"/>
    </source>
</evidence>
<evidence type="ECO:0000313" key="6">
    <source>
        <dbReference type="EMBL" id="QLG74354.1"/>
    </source>
</evidence>
<dbReference type="GO" id="GO:0005782">
    <property type="term" value="C:peroxisomal matrix"/>
    <property type="evidence" value="ECO:0007669"/>
    <property type="project" value="TreeGrafter"/>
</dbReference>
<keyword evidence="5" id="KW-0413">Isomerase</keyword>
<dbReference type="Proteomes" id="UP000509704">
    <property type="component" value="Chromosome 7"/>
</dbReference>
<evidence type="ECO:0000256" key="3">
    <source>
        <dbReference type="ARBA" id="ARBA00005254"/>
    </source>
</evidence>
<dbReference type="GO" id="GO:0006635">
    <property type="term" value="P:fatty acid beta-oxidation"/>
    <property type="evidence" value="ECO:0007669"/>
    <property type="project" value="TreeGrafter"/>
</dbReference>
<evidence type="ECO:0000256" key="1">
    <source>
        <dbReference type="ARBA" id="ARBA00004275"/>
    </source>
</evidence>
<keyword evidence="4" id="KW-0576">Peroxisome</keyword>
<dbReference type="InterPro" id="IPR001753">
    <property type="entry name" value="Enoyl-CoA_hydra/iso"/>
</dbReference>
<dbReference type="KEGG" id="zmk:HG535_0G02380"/>
<evidence type="ECO:0000256" key="5">
    <source>
        <dbReference type="ARBA" id="ARBA00023235"/>
    </source>
</evidence>
<dbReference type="PANTHER" id="PTHR43684:SF1">
    <property type="entry name" value="ENOYL-COA DELTA ISOMERASE 2"/>
    <property type="match status" value="1"/>
</dbReference>
<accession>A0A7H9B7Y3</accession>
<dbReference type="OrthoDB" id="2018133at2759"/>